<dbReference type="EMBL" id="MDCE01000003">
    <property type="protein sequence ID" value="PPV08583.1"/>
    <property type="molecule type" value="Genomic_DNA"/>
</dbReference>
<comment type="caution">
    <text evidence="2">The sequence shown here is derived from an EMBL/GenBank/DDBJ whole genome shotgun (WGS) entry which is preliminary data.</text>
</comment>
<reference evidence="2 3" key="1">
    <citation type="submission" date="2016-08" db="EMBL/GenBank/DDBJ databases">
        <title>Evolution of the type three secretion system and type three effector repertoires in Xanthomonas.</title>
        <authorList>
            <person name="Merda D."/>
            <person name="Briand M."/>
            <person name="Bosis E."/>
            <person name="Rousseau C."/>
            <person name="Portier P."/>
            <person name="Jacques M.-A."/>
            <person name="Fischer-Le Saux M."/>
        </authorList>
    </citation>
    <scope>NUCLEOTIDE SEQUENCE [LARGE SCALE GENOMIC DNA]</scope>
    <source>
        <strain evidence="2 3">CFBP1976</strain>
    </source>
</reference>
<gene>
    <name evidence="2" type="ORF">XbrCFBP1976_02220</name>
</gene>
<feature type="transmembrane region" description="Helical" evidence="1">
    <location>
        <begin position="12"/>
        <end position="31"/>
    </location>
</feature>
<dbReference type="Proteomes" id="UP000239710">
    <property type="component" value="Unassembled WGS sequence"/>
</dbReference>
<name>A0ABX5BTU1_9XANT</name>
<sequence length="71" mass="8048">MTPATRACIGRWVLRVVVVLAAVWGGLAIYYALTANALVRAGWVTSWCAMAFWRTLRLSDHLERPHPVRLR</sequence>
<evidence type="ECO:0000313" key="3">
    <source>
        <dbReference type="Proteomes" id="UP000239710"/>
    </source>
</evidence>
<keyword evidence="1" id="KW-0812">Transmembrane</keyword>
<evidence type="ECO:0000256" key="1">
    <source>
        <dbReference type="SAM" id="Phobius"/>
    </source>
</evidence>
<proteinExistence type="predicted"/>
<keyword evidence="1" id="KW-0472">Membrane</keyword>
<protein>
    <submittedName>
        <fullName evidence="2">Uncharacterized protein</fullName>
    </submittedName>
</protein>
<accession>A0ABX5BTU1</accession>
<keyword evidence="3" id="KW-1185">Reference proteome</keyword>
<organism evidence="2 3">
    <name type="scientific">Xanthomonas bromi</name>
    <dbReference type="NCBI Taxonomy" id="56449"/>
    <lineage>
        <taxon>Bacteria</taxon>
        <taxon>Pseudomonadati</taxon>
        <taxon>Pseudomonadota</taxon>
        <taxon>Gammaproteobacteria</taxon>
        <taxon>Lysobacterales</taxon>
        <taxon>Lysobacteraceae</taxon>
        <taxon>Xanthomonas</taxon>
    </lineage>
</organism>
<keyword evidence="1" id="KW-1133">Transmembrane helix</keyword>
<evidence type="ECO:0000313" key="2">
    <source>
        <dbReference type="EMBL" id="PPV08583.1"/>
    </source>
</evidence>